<dbReference type="PANTHER" id="PTHR35093">
    <property type="entry name" value="OUTER MEMBRANE PROTEIN NMB0088-RELATED"/>
    <property type="match status" value="1"/>
</dbReference>
<evidence type="ECO:0000256" key="5">
    <source>
        <dbReference type="ARBA" id="ARBA00022729"/>
    </source>
</evidence>
<feature type="chain" id="PRO_5027951401" description="Long-chain fatty acid transporter" evidence="8">
    <location>
        <begin position="21"/>
        <end position="473"/>
    </location>
</feature>
<dbReference type="SUPFAM" id="SSF56935">
    <property type="entry name" value="Porins"/>
    <property type="match status" value="1"/>
</dbReference>
<comment type="caution">
    <text evidence="9">The sequence shown here is derived from an EMBL/GenBank/DDBJ whole genome shotgun (WGS) entry which is preliminary data.</text>
</comment>
<evidence type="ECO:0008006" key="10">
    <source>
        <dbReference type="Google" id="ProtNLM"/>
    </source>
</evidence>
<keyword evidence="3" id="KW-1134">Transmembrane beta strand</keyword>
<keyword evidence="6" id="KW-0472">Membrane</keyword>
<evidence type="ECO:0000256" key="3">
    <source>
        <dbReference type="ARBA" id="ARBA00022452"/>
    </source>
</evidence>
<name>A0A7C1BIB1_UNCW3</name>
<organism evidence="9">
    <name type="scientific">candidate division WOR-3 bacterium</name>
    <dbReference type="NCBI Taxonomy" id="2052148"/>
    <lineage>
        <taxon>Bacteria</taxon>
        <taxon>Bacteria division WOR-3</taxon>
    </lineage>
</organism>
<accession>A0A7C1BIB1</accession>
<feature type="signal peptide" evidence="8">
    <location>
        <begin position="1"/>
        <end position="20"/>
    </location>
</feature>
<evidence type="ECO:0000313" key="9">
    <source>
        <dbReference type="EMBL" id="HDM89753.1"/>
    </source>
</evidence>
<evidence type="ECO:0000256" key="6">
    <source>
        <dbReference type="ARBA" id="ARBA00023136"/>
    </source>
</evidence>
<comment type="subcellular location">
    <subcellularLocation>
        <location evidence="1">Cell outer membrane</location>
        <topology evidence="1">Multi-pass membrane protein</topology>
    </subcellularLocation>
</comment>
<reference evidence="9" key="1">
    <citation type="journal article" date="2020" name="mSystems">
        <title>Genome- and Community-Level Interaction Insights into Carbon Utilization and Element Cycling Functions of Hydrothermarchaeota in Hydrothermal Sediment.</title>
        <authorList>
            <person name="Zhou Z."/>
            <person name="Liu Y."/>
            <person name="Xu W."/>
            <person name="Pan J."/>
            <person name="Luo Z.H."/>
            <person name="Li M."/>
        </authorList>
    </citation>
    <scope>NUCLEOTIDE SEQUENCE [LARGE SCALE GENOMIC DNA]</scope>
    <source>
        <strain evidence="9">HyVt-237</strain>
    </source>
</reference>
<comment type="similarity">
    <text evidence="2">Belongs to the OmpP1/FadL family.</text>
</comment>
<keyword evidence="4" id="KW-0812">Transmembrane</keyword>
<evidence type="ECO:0000256" key="7">
    <source>
        <dbReference type="ARBA" id="ARBA00023237"/>
    </source>
</evidence>
<keyword evidence="5 8" id="KW-0732">Signal</keyword>
<protein>
    <recommendedName>
        <fullName evidence="10">Long-chain fatty acid transporter</fullName>
    </recommendedName>
</protein>
<keyword evidence="7" id="KW-0998">Cell outer membrane</keyword>
<dbReference type="Pfam" id="PF03349">
    <property type="entry name" value="Toluene_X"/>
    <property type="match status" value="1"/>
</dbReference>
<dbReference type="PANTHER" id="PTHR35093:SF8">
    <property type="entry name" value="OUTER MEMBRANE PROTEIN NMB0088-RELATED"/>
    <property type="match status" value="1"/>
</dbReference>
<dbReference type="Gene3D" id="2.40.160.60">
    <property type="entry name" value="Outer membrane protein transport protein (OMPP1/FadL/TodX)"/>
    <property type="match status" value="1"/>
</dbReference>
<evidence type="ECO:0000256" key="8">
    <source>
        <dbReference type="SAM" id="SignalP"/>
    </source>
</evidence>
<sequence length="473" mass="51607">MRPSRLWLPLLFMTSSALMAAGFSLSGVGTRGLSMGGAYRSVVSDWSSIFWNPAGLAAVEMNEVSLAGTFISPLSSCVPHTQIPGYDGGYPMRYRVNAGSRLFVLPQIAYVMNADFLSSTKFGVALFTPFDLGASWDLYDPPIGFYERGYTPPKAFPEHDWESDISITCAYIGLARKFGPLSVGIAGGPLFGSISLRKVKLYDPATADTSLYSLPVQFRYFPIDTRFDGNGVSFGINFGIKLEPLKNLSLGLSGRYYSPVKLTGDVNSAIYFPKNSVLESLADPEGKIFFQGGVLEAEGDVTTELKLPLSLGGGISYNFGDLTLAFDAELTTWSVLDQVDLDISGIGFFGDSLSDDTMVMNWRDTWKYSFGIEYRGGEKTVIRLGAYYDEGAITDSTLTPLIPDINSKVSVNVGLSYFLTDRLTFDFNYEFVRASRKNVSSFVDVDSDGEPDNMPGEYSLSVDAAGVGLSFRF</sequence>
<gene>
    <name evidence="9" type="ORF">ENG67_00910</name>
</gene>
<evidence type="ECO:0000256" key="4">
    <source>
        <dbReference type="ARBA" id="ARBA00022692"/>
    </source>
</evidence>
<dbReference type="AlphaFoldDB" id="A0A7C1BIB1"/>
<dbReference type="GO" id="GO:0009279">
    <property type="term" value="C:cell outer membrane"/>
    <property type="evidence" value="ECO:0007669"/>
    <property type="project" value="UniProtKB-SubCell"/>
</dbReference>
<proteinExistence type="inferred from homology"/>
<evidence type="ECO:0000256" key="1">
    <source>
        <dbReference type="ARBA" id="ARBA00004571"/>
    </source>
</evidence>
<dbReference type="Proteomes" id="UP000885931">
    <property type="component" value="Unassembled WGS sequence"/>
</dbReference>
<dbReference type="EMBL" id="DRBW01000033">
    <property type="protein sequence ID" value="HDM89753.1"/>
    <property type="molecule type" value="Genomic_DNA"/>
</dbReference>
<evidence type="ECO:0000256" key="2">
    <source>
        <dbReference type="ARBA" id="ARBA00008163"/>
    </source>
</evidence>
<dbReference type="GO" id="GO:0015483">
    <property type="term" value="F:long-chain fatty acid transporting porin activity"/>
    <property type="evidence" value="ECO:0007669"/>
    <property type="project" value="TreeGrafter"/>
</dbReference>
<dbReference type="InterPro" id="IPR005017">
    <property type="entry name" value="OMPP1/FadL/TodX"/>
</dbReference>